<accession>A0A146K226</accession>
<sequence length="567" mass="65535">EIETDKMTSNKVSCIKINEISYVLCAMDHVINVYSIDNQLHITKNVYHPLDSLENKIVDVKCSQNSAFFILSKNIKYELYKFTLPIMEFILPQKMATLSFLPKEYLIDSKLKTDFLYLKSEQKQNQITTKIFNLSVDDFNRDIDILENKHIHKDVDISLFISDNQLFCSYCAEKVYSLRNLTKDEFGTKHPQEPVVDVCHTDKETQYVTTENIYQIKNGQQTMLAKVKNISRIFQYTNQFIYVLIDNQQSKFAFLEVSKLKNQILTQLQIKQILQFRCQQIFQHDKYLICLGDCGQLQVINSQTLSVCNIYYKSQFAKQLSLICSNLQIENKLIYGDSSRTYLEDSTKMKIVPFANLQKGFAKHLFWQTTESEVAFYSFEQDDFQIKLQIPKSNCVSVMSLHENVMVACAGNQQIDFITFDLKTCKVVQSCSYEINGVEKIQLHEKFALIQTNDGVYSCQYALNKPIIIFSGKLVSINVIGDAFIIQTHQSLIMANQHRILMTLDLNGQFLGTYYKQIVRFLDGNVIFTNLAGEELAKIAVGNQQVNHAAISDQKVYLNRGTLWYVF</sequence>
<feature type="non-terminal residue" evidence="1">
    <location>
        <position position="567"/>
    </location>
</feature>
<proteinExistence type="predicted"/>
<reference evidence="1" key="1">
    <citation type="submission" date="2015-07" db="EMBL/GenBank/DDBJ databases">
        <title>Adaptation to a free-living lifestyle via gene acquisitions in the diplomonad Trepomonas sp. PC1.</title>
        <authorList>
            <person name="Xu F."/>
            <person name="Jerlstrom-Hultqvist J."/>
            <person name="Kolisko M."/>
            <person name="Simpson A.G.B."/>
            <person name="Roger A.J."/>
            <person name="Svard S.G."/>
            <person name="Andersson J.O."/>
        </authorList>
    </citation>
    <scope>NUCLEOTIDE SEQUENCE</scope>
    <source>
        <strain evidence="1">PC1</strain>
    </source>
</reference>
<feature type="non-terminal residue" evidence="1">
    <location>
        <position position="1"/>
    </location>
</feature>
<name>A0A146K226_9EUKA</name>
<dbReference type="EMBL" id="GDID01006651">
    <property type="protein sequence ID" value="JAP89955.1"/>
    <property type="molecule type" value="Transcribed_RNA"/>
</dbReference>
<gene>
    <name evidence="1" type="ORF">TPC1_30550</name>
</gene>
<protein>
    <submittedName>
        <fullName evidence="1">Uncharacterized protein</fullName>
    </submittedName>
</protein>
<organism evidence="1">
    <name type="scientific">Trepomonas sp. PC1</name>
    <dbReference type="NCBI Taxonomy" id="1076344"/>
    <lineage>
        <taxon>Eukaryota</taxon>
        <taxon>Metamonada</taxon>
        <taxon>Diplomonadida</taxon>
        <taxon>Hexamitidae</taxon>
        <taxon>Hexamitinae</taxon>
        <taxon>Trepomonas</taxon>
    </lineage>
</organism>
<dbReference type="AlphaFoldDB" id="A0A146K226"/>
<evidence type="ECO:0000313" key="1">
    <source>
        <dbReference type="EMBL" id="JAP89955.1"/>
    </source>
</evidence>